<dbReference type="PRINTS" id="PR01437">
    <property type="entry name" value="NUOXDRDTASE4"/>
</dbReference>
<gene>
    <name evidence="10" type="ORF">FOE78_17605</name>
</gene>
<evidence type="ECO:0000256" key="6">
    <source>
        <dbReference type="ARBA" id="ARBA00023136"/>
    </source>
</evidence>
<evidence type="ECO:0000313" key="10">
    <source>
        <dbReference type="EMBL" id="QDP98899.1"/>
    </source>
</evidence>
<feature type="transmembrane region" description="Helical" evidence="8">
    <location>
        <begin position="28"/>
        <end position="48"/>
    </location>
</feature>
<comment type="subcellular location">
    <subcellularLocation>
        <location evidence="1">Cell membrane</location>
        <topology evidence="1">Multi-pass membrane protein</topology>
    </subcellularLocation>
    <subcellularLocation>
        <location evidence="7">Membrane</location>
        <topology evidence="7">Multi-pass membrane protein</topology>
    </subcellularLocation>
</comment>
<feature type="transmembrane region" description="Helical" evidence="8">
    <location>
        <begin position="582"/>
        <end position="601"/>
    </location>
</feature>
<feature type="transmembrane region" description="Helical" evidence="8">
    <location>
        <begin position="329"/>
        <end position="354"/>
    </location>
</feature>
<feature type="transmembrane region" description="Helical" evidence="8">
    <location>
        <begin position="277"/>
        <end position="295"/>
    </location>
</feature>
<evidence type="ECO:0000256" key="4">
    <source>
        <dbReference type="ARBA" id="ARBA00022692"/>
    </source>
</evidence>
<comment type="similarity">
    <text evidence="2">Belongs to the CPA3 antiporters (TC 2.A.63) subunit D family.</text>
</comment>
<dbReference type="Pfam" id="PF00361">
    <property type="entry name" value="Proton_antipo_M"/>
    <property type="match status" value="1"/>
</dbReference>
<feature type="domain" description="NADH:quinone oxidoreductase/Mrp antiporter transmembrane" evidence="9">
    <location>
        <begin position="127"/>
        <end position="422"/>
    </location>
</feature>
<keyword evidence="5 8" id="KW-1133">Transmembrane helix</keyword>
<feature type="transmembrane region" description="Helical" evidence="8">
    <location>
        <begin position="413"/>
        <end position="430"/>
    </location>
</feature>
<dbReference type="EMBL" id="CP041692">
    <property type="protein sequence ID" value="QDP98899.1"/>
    <property type="molecule type" value="Genomic_DNA"/>
</dbReference>
<dbReference type="GO" id="GO:0042773">
    <property type="term" value="P:ATP synthesis coupled electron transport"/>
    <property type="evidence" value="ECO:0007669"/>
    <property type="project" value="InterPro"/>
</dbReference>
<reference evidence="10 11" key="1">
    <citation type="submission" date="2019-07" db="EMBL/GenBank/DDBJ databases">
        <title>Microlunatus dokdonensis sp. nov. isolated from the rhizospheric soil of the wild plant Elymus tsukushiensis.</title>
        <authorList>
            <person name="Ghim S.-Y."/>
            <person name="Hwang Y.-J."/>
            <person name="Son J.-S."/>
            <person name="Shin J.-H."/>
        </authorList>
    </citation>
    <scope>NUCLEOTIDE SEQUENCE [LARGE SCALE GENOMIC DNA]</scope>
    <source>
        <strain evidence="10 11">KUDC0627</strain>
    </source>
</reference>
<keyword evidence="11" id="KW-1185">Reference proteome</keyword>
<feature type="transmembrane region" description="Helical" evidence="8">
    <location>
        <begin position="82"/>
        <end position="103"/>
    </location>
</feature>
<evidence type="ECO:0000259" key="9">
    <source>
        <dbReference type="Pfam" id="PF00361"/>
    </source>
</evidence>
<organism evidence="10 11">
    <name type="scientific">Microlunatus elymi</name>
    <dbReference type="NCBI Taxonomy" id="2596828"/>
    <lineage>
        <taxon>Bacteria</taxon>
        <taxon>Bacillati</taxon>
        <taxon>Actinomycetota</taxon>
        <taxon>Actinomycetes</taxon>
        <taxon>Propionibacteriales</taxon>
        <taxon>Propionibacteriaceae</taxon>
        <taxon>Microlunatus</taxon>
    </lineage>
</organism>
<dbReference type="GO" id="GO:0008137">
    <property type="term" value="F:NADH dehydrogenase (ubiquinone) activity"/>
    <property type="evidence" value="ECO:0007669"/>
    <property type="project" value="InterPro"/>
</dbReference>
<dbReference type="AlphaFoldDB" id="A0A516Q622"/>
<keyword evidence="4 7" id="KW-0812">Transmembrane</keyword>
<dbReference type="PANTHER" id="PTHR42703:SF1">
    <property type="entry name" value="NA(+)_H(+) ANTIPORTER SUBUNIT D1"/>
    <property type="match status" value="1"/>
</dbReference>
<dbReference type="InterPro" id="IPR003918">
    <property type="entry name" value="NADH_UbQ_OxRdtase"/>
</dbReference>
<feature type="transmembrane region" description="Helical" evidence="8">
    <location>
        <begin position="204"/>
        <end position="223"/>
    </location>
</feature>
<proteinExistence type="inferred from homology"/>
<feature type="transmembrane region" description="Helical" evidence="8">
    <location>
        <begin position="110"/>
        <end position="127"/>
    </location>
</feature>
<accession>A0A516Q622</accession>
<dbReference type="GO" id="GO:0005886">
    <property type="term" value="C:plasma membrane"/>
    <property type="evidence" value="ECO:0007669"/>
    <property type="project" value="UniProtKB-SubCell"/>
</dbReference>
<evidence type="ECO:0000256" key="2">
    <source>
        <dbReference type="ARBA" id="ARBA00005346"/>
    </source>
</evidence>
<feature type="transmembrane region" description="Helical" evidence="8">
    <location>
        <begin position="302"/>
        <end position="323"/>
    </location>
</feature>
<dbReference type="InterPro" id="IPR001750">
    <property type="entry name" value="ND/Mrp_TM"/>
</dbReference>
<evidence type="ECO:0000256" key="1">
    <source>
        <dbReference type="ARBA" id="ARBA00004651"/>
    </source>
</evidence>
<name>A0A516Q622_9ACTN</name>
<keyword evidence="3" id="KW-1003">Cell membrane</keyword>
<feature type="transmembrane region" description="Helical" evidence="8">
    <location>
        <begin position="375"/>
        <end position="393"/>
    </location>
</feature>
<sequence>MLPLLILLPVTGATLLLGLGRYLPHGLAWGIAIVTVCLNGGAAAVGFSMAGHARLVGWLGGWRPDGAAGVVGIALVGDRVSLGLILVAAGLIVAALIFSWRYFTTQPHHFHALMLFFLAGMVGFALAGDIFTMFVFFELMGVAAYALTGMKVEDPSALQGAINFGIVNSLGAYLTLVGVAVIYAHTGALNLAQLSQILPQQGKATLVVGFVLLIAGYLVKAAIVPFHFWLDDAHAVAPTPVCVLFSGVMVELGLYGAARVYRIGFSSTELAAGAHQLFLIMGLVTAGLGALMCLLQRNLKRLLAYSTIAHLGIFLTVLASGTADAYGGLIVYLIAHAALKGALFLSAGMILNRFRSVDEFTLLKRRTVESGRDRALAITFAIAALGLAGVPPIGVGLGKALAETAMTEQGASWAPYFMIIISALTAGAVLRSGARIFLGIGAVRDDIEAEAMSGDEELLEIEVGDRVPMTMLAPALGLLACSFAAGLLGRLPTVATRMAAQFLDIQGYVDAVLHGATGYRPEPETAPSWALGSVLTALLSVLAAGVVCVLSLYRDRLPAPVRRGAPLLAPARVLHRLHSGRIGDYAVWLLIGIGGAAALVAV</sequence>
<evidence type="ECO:0000256" key="8">
    <source>
        <dbReference type="SAM" id="Phobius"/>
    </source>
</evidence>
<feature type="transmembrane region" description="Helical" evidence="8">
    <location>
        <begin position="529"/>
        <end position="553"/>
    </location>
</feature>
<evidence type="ECO:0000256" key="3">
    <source>
        <dbReference type="ARBA" id="ARBA00022475"/>
    </source>
</evidence>
<protein>
    <submittedName>
        <fullName evidence="10">NADH dehydrogenase</fullName>
    </submittedName>
</protein>
<dbReference type="Proteomes" id="UP000319263">
    <property type="component" value="Chromosome"/>
</dbReference>
<keyword evidence="6 8" id="KW-0472">Membrane</keyword>
<feature type="transmembrane region" description="Helical" evidence="8">
    <location>
        <begin position="162"/>
        <end position="184"/>
    </location>
</feature>
<dbReference type="OrthoDB" id="9768329at2"/>
<dbReference type="PANTHER" id="PTHR42703">
    <property type="entry name" value="NADH DEHYDROGENASE"/>
    <property type="match status" value="1"/>
</dbReference>
<evidence type="ECO:0000256" key="5">
    <source>
        <dbReference type="ARBA" id="ARBA00022989"/>
    </source>
</evidence>
<dbReference type="KEGG" id="mik:FOE78_17605"/>
<feature type="transmembrane region" description="Helical" evidence="8">
    <location>
        <begin position="469"/>
        <end position="488"/>
    </location>
</feature>
<evidence type="ECO:0000313" key="11">
    <source>
        <dbReference type="Proteomes" id="UP000319263"/>
    </source>
</evidence>
<evidence type="ECO:0000256" key="7">
    <source>
        <dbReference type="RuleBase" id="RU000320"/>
    </source>
</evidence>
<dbReference type="InterPro" id="IPR050586">
    <property type="entry name" value="CPA3_Na-H_Antiporter_D"/>
</dbReference>